<dbReference type="AlphaFoldDB" id="A0A0R1N2B3"/>
<name>A0A0R1N2B3_9LACO</name>
<evidence type="ECO:0000259" key="1">
    <source>
        <dbReference type="PROSITE" id="PS51352"/>
    </source>
</evidence>
<keyword evidence="3" id="KW-1185">Reference proteome</keyword>
<dbReference type="PATRIC" id="fig|1423792.3.peg.1006"/>
<dbReference type="SUPFAM" id="SSF52833">
    <property type="entry name" value="Thioredoxin-like"/>
    <property type="match status" value="1"/>
</dbReference>
<evidence type="ECO:0000313" key="2">
    <source>
        <dbReference type="EMBL" id="KRL10056.1"/>
    </source>
</evidence>
<dbReference type="EMBL" id="AZEC01000015">
    <property type="protein sequence ID" value="KRL10056.1"/>
    <property type="molecule type" value="Genomic_DNA"/>
</dbReference>
<organism evidence="2 3">
    <name type="scientific">Schleiferilactobacillus perolens DSM 12744</name>
    <dbReference type="NCBI Taxonomy" id="1423792"/>
    <lineage>
        <taxon>Bacteria</taxon>
        <taxon>Bacillati</taxon>
        <taxon>Bacillota</taxon>
        <taxon>Bacilli</taxon>
        <taxon>Lactobacillales</taxon>
        <taxon>Lactobacillaceae</taxon>
        <taxon>Schleiferilactobacillus</taxon>
    </lineage>
</organism>
<dbReference type="InterPro" id="IPR013766">
    <property type="entry name" value="Thioredoxin_domain"/>
</dbReference>
<reference evidence="2 3" key="1">
    <citation type="journal article" date="2015" name="Genome Announc.">
        <title>Expanding the biotechnology potential of lactobacilli through comparative genomics of 213 strains and associated genera.</title>
        <authorList>
            <person name="Sun Z."/>
            <person name="Harris H.M."/>
            <person name="McCann A."/>
            <person name="Guo C."/>
            <person name="Argimon S."/>
            <person name="Zhang W."/>
            <person name="Yang X."/>
            <person name="Jeffery I.B."/>
            <person name="Cooney J.C."/>
            <person name="Kagawa T.F."/>
            <person name="Liu W."/>
            <person name="Song Y."/>
            <person name="Salvetti E."/>
            <person name="Wrobel A."/>
            <person name="Rasinkangas P."/>
            <person name="Parkhill J."/>
            <person name="Rea M.C."/>
            <person name="O'Sullivan O."/>
            <person name="Ritari J."/>
            <person name="Douillard F.P."/>
            <person name="Paul Ross R."/>
            <person name="Yang R."/>
            <person name="Briner A.E."/>
            <person name="Felis G.E."/>
            <person name="de Vos W.M."/>
            <person name="Barrangou R."/>
            <person name="Klaenhammer T.R."/>
            <person name="Caufield P.W."/>
            <person name="Cui Y."/>
            <person name="Zhang H."/>
            <person name="O'Toole P.W."/>
        </authorList>
    </citation>
    <scope>NUCLEOTIDE SEQUENCE [LARGE SCALE GENOMIC DNA]</scope>
    <source>
        <strain evidence="2 3">DSM 12744</strain>
    </source>
</reference>
<dbReference type="Gene3D" id="3.40.30.10">
    <property type="entry name" value="Glutaredoxin"/>
    <property type="match status" value="1"/>
</dbReference>
<feature type="domain" description="Thioredoxin" evidence="1">
    <location>
        <begin position="30"/>
        <end position="156"/>
    </location>
</feature>
<dbReference type="CDD" id="cd02947">
    <property type="entry name" value="TRX_family"/>
    <property type="match status" value="1"/>
</dbReference>
<gene>
    <name evidence="2" type="ORF">FD09_GL000986</name>
</gene>
<sequence>MDSMAEEKTATTVQTAQCADGACEIPQKALTPEEELSNAREVAYEDEVTELSGITVADVQAKIDRQEKFVVLFSRKNCPWCQIMLPSLILAQKATGREVYYVNTINTPADKALKAFRDDHDIQYVPTFLAFANGQMQAKYDGDRSVADLSQFLQEH</sequence>
<dbReference type="OrthoDB" id="32134at2"/>
<dbReference type="Proteomes" id="UP000051330">
    <property type="component" value="Unassembled WGS sequence"/>
</dbReference>
<protein>
    <recommendedName>
        <fullName evidence="1">Thioredoxin domain-containing protein</fullName>
    </recommendedName>
</protein>
<comment type="caution">
    <text evidence="2">The sequence shown here is derived from an EMBL/GenBank/DDBJ whole genome shotgun (WGS) entry which is preliminary data.</text>
</comment>
<dbReference type="InterPro" id="IPR036249">
    <property type="entry name" value="Thioredoxin-like_sf"/>
</dbReference>
<accession>A0A0R1N2B3</accession>
<proteinExistence type="predicted"/>
<dbReference type="PROSITE" id="PS51352">
    <property type="entry name" value="THIOREDOXIN_2"/>
    <property type="match status" value="1"/>
</dbReference>
<dbReference type="InterPro" id="IPR046698">
    <property type="entry name" value="PedC-like"/>
</dbReference>
<dbReference type="Pfam" id="PF20207">
    <property type="entry name" value="DUF6568"/>
    <property type="match status" value="1"/>
</dbReference>
<dbReference type="STRING" id="1423792.FD09_GL000986"/>
<evidence type="ECO:0000313" key="3">
    <source>
        <dbReference type="Proteomes" id="UP000051330"/>
    </source>
</evidence>